<accession>A0A9P4UI60</accession>
<dbReference type="AlphaFoldDB" id="A0A9P4UI60"/>
<reference evidence="2" key="1">
    <citation type="journal article" date="2020" name="Stud. Mycol.">
        <title>101 Dothideomycetes genomes: a test case for predicting lifestyles and emergence of pathogens.</title>
        <authorList>
            <person name="Haridas S."/>
            <person name="Albert R."/>
            <person name="Binder M."/>
            <person name="Bloem J."/>
            <person name="Labutti K."/>
            <person name="Salamov A."/>
            <person name="Andreopoulos B."/>
            <person name="Baker S."/>
            <person name="Barry K."/>
            <person name="Bills G."/>
            <person name="Bluhm B."/>
            <person name="Cannon C."/>
            <person name="Castanera R."/>
            <person name="Culley D."/>
            <person name="Daum C."/>
            <person name="Ezra D."/>
            <person name="Gonzalez J."/>
            <person name="Henrissat B."/>
            <person name="Kuo A."/>
            <person name="Liang C."/>
            <person name="Lipzen A."/>
            <person name="Lutzoni F."/>
            <person name="Magnuson J."/>
            <person name="Mondo S."/>
            <person name="Nolan M."/>
            <person name="Ohm R."/>
            <person name="Pangilinan J."/>
            <person name="Park H.-J."/>
            <person name="Ramirez L."/>
            <person name="Alfaro M."/>
            <person name="Sun H."/>
            <person name="Tritt A."/>
            <person name="Yoshinaga Y."/>
            <person name="Zwiers L.-H."/>
            <person name="Turgeon B."/>
            <person name="Goodwin S."/>
            <person name="Spatafora J."/>
            <person name="Crous P."/>
            <person name="Grigoriev I."/>
        </authorList>
    </citation>
    <scope>NUCLEOTIDE SEQUENCE</scope>
    <source>
        <strain evidence="2">CBS 116435</strain>
    </source>
</reference>
<sequence>MYEVLNRPQPLAFSVDGNFQISIFGDLHYGENAWEHWGPQQDVWSQHVMDRILDAERTQLVVLNGDLITGENAFLENSTKYVDQIVAPMVKRGLPWASTYGNHDSQYNLSRDDILAREYRWSNARTKKMVFNPNAGVSNYYLLIYPNDCQRRGCIPRLILWFFDSRGGALFQELNKDGSQITQPNWVDQSVVEWFKSASQRLKHKHGVIIPSLAFVHIPTNASRAIQTDLGVDPRKSPGINDDYPLAQQAQGWCKDGSNSAGCDYGGQDVPFVQALVATPGLMALFSGHDHGDSWCYKWRSALPGSQVEPNGINLCFGQHSGYGGYGSWIRGSRQLLITEKMLQHYEIETWIRLEDQSRVGHVTLNATYGEDIYPKTSNRHTHCPTC</sequence>
<dbReference type="InterPro" id="IPR004843">
    <property type="entry name" value="Calcineurin-like_PHP"/>
</dbReference>
<keyword evidence="3" id="KW-1185">Reference proteome</keyword>
<dbReference type="PANTHER" id="PTHR32440:SF11">
    <property type="entry name" value="METALLOPHOSPHOESTERASE DOMAIN-CONTAINING PROTEIN"/>
    <property type="match status" value="1"/>
</dbReference>
<dbReference type="Pfam" id="PF00149">
    <property type="entry name" value="Metallophos"/>
    <property type="match status" value="1"/>
</dbReference>
<dbReference type="Proteomes" id="UP000799441">
    <property type="component" value="Unassembled WGS sequence"/>
</dbReference>
<dbReference type="OrthoDB" id="783096at2759"/>
<evidence type="ECO:0000313" key="3">
    <source>
        <dbReference type="Proteomes" id="UP000799441"/>
    </source>
</evidence>
<organism evidence="2 3">
    <name type="scientific">Polychaeton citri CBS 116435</name>
    <dbReference type="NCBI Taxonomy" id="1314669"/>
    <lineage>
        <taxon>Eukaryota</taxon>
        <taxon>Fungi</taxon>
        <taxon>Dikarya</taxon>
        <taxon>Ascomycota</taxon>
        <taxon>Pezizomycotina</taxon>
        <taxon>Dothideomycetes</taxon>
        <taxon>Dothideomycetidae</taxon>
        <taxon>Capnodiales</taxon>
        <taxon>Capnodiaceae</taxon>
        <taxon>Polychaeton</taxon>
    </lineage>
</organism>
<dbReference type="GO" id="GO:0005737">
    <property type="term" value="C:cytoplasm"/>
    <property type="evidence" value="ECO:0007669"/>
    <property type="project" value="TreeGrafter"/>
</dbReference>
<gene>
    <name evidence="2" type="ORF">K431DRAFT_235252</name>
</gene>
<dbReference type="SUPFAM" id="SSF56300">
    <property type="entry name" value="Metallo-dependent phosphatases"/>
    <property type="match status" value="1"/>
</dbReference>
<protein>
    <submittedName>
        <fullName evidence="2">Metallo-dependent phosphatase</fullName>
    </submittedName>
</protein>
<dbReference type="PANTHER" id="PTHR32440">
    <property type="entry name" value="PHOSPHATASE DCR2-RELATED-RELATED"/>
    <property type="match status" value="1"/>
</dbReference>
<proteinExistence type="predicted"/>
<name>A0A9P4UI60_9PEZI</name>
<feature type="domain" description="Calcineurin-like phosphoesterase" evidence="1">
    <location>
        <begin position="21"/>
        <end position="238"/>
    </location>
</feature>
<dbReference type="InterPro" id="IPR029052">
    <property type="entry name" value="Metallo-depent_PP-like"/>
</dbReference>
<dbReference type="GO" id="GO:0016788">
    <property type="term" value="F:hydrolase activity, acting on ester bonds"/>
    <property type="evidence" value="ECO:0007669"/>
    <property type="project" value="TreeGrafter"/>
</dbReference>
<dbReference type="EMBL" id="MU003872">
    <property type="protein sequence ID" value="KAF2716502.1"/>
    <property type="molecule type" value="Genomic_DNA"/>
</dbReference>
<evidence type="ECO:0000313" key="2">
    <source>
        <dbReference type="EMBL" id="KAF2716502.1"/>
    </source>
</evidence>
<comment type="caution">
    <text evidence="2">The sequence shown here is derived from an EMBL/GenBank/DDBJ whole genome shotgun (WGS) entry which is preliminary data.</text>
</comment>
<dbReference type="CDD" id="cd07383">
    <property type="entry name" value="MPP_Dcr2"/>
    <property type="match status" value="1"/>
</dbReference>
<dbReference type="Gene3D" id="3.60.21.10">
    <property type="match status" value="1"/>
</dbReference>
<evidence type="ECO:0000259" key="1">
    <source>
        <dbReference type="Pfam" id="PF00149"/>
    </source>
</evidence>